<dbReference type="OrthoDB" id="250454at2157"/>
<comment type="caution">
    <text evidence="7">The sequence shown here is derived from an EMBL/GenBank/DDBJ whole genome shotgun (WGS) entry which is preliminary data.</text>
</comment>
<proteinExistence type="predicted"/>
<dbReference type="Pfam" id="PF00355">
    <property type="entry name" value="Rieske"/>
    <property type="match status" value="1"/>
</dbReference>
<sequence length="191" mass="21162">MDDDAIRVTVETDDGEETVRIYDTEGSVEVDDATFRFSVDDDRLASDADDATSTPESDNSTATDDPDDEPDTDDARLLAAVDDVPERGTLRFEAIHGQRGAEGILERSGDDVYAWRNSCPHKPHVRLDPGFGARTTDDHIVCHEHGARFVRGDGFCTRGPCRGQSLDPIEVECRDGDVYLVDERFESGRRL</sequence>
<dbReference type="RefSeq" id="WP_058582824.1">
    <property type="nucleotide sequence ID" value="NZ_LOPU01000030.1"/>
</dbReference>
<feature type="compositionally biased region" description="Low complexity" evidence="5">
    <location>
        <begin position="51"/>
        <end position="63"/>
    </location>
</feature>
<keyword evidence="1" id="KW-0001">2Fe-2S</keyword>
<evidence type="ECO:0000256" key="5">
    <source>
        <dbReference type="SAM" id="MobiDB-lite"/>
    </source>
</evidence>
<evidence type="ECO:0000256" key="4">
    <source>
        <dbReference type="ARBA" id="ARBA00023014"/>
    </source>
</evidence>
<feature type="region of interest" description="Disordered" evidence="5">
    <location>
        <begin position="33"/>
        <end position="73"/>
    </location>
</feature>
<dbReference type="Gene3D" id="2.102.10.10">
    <property type="entry name" value="Rieske [2Fe-2S] iron-sulphur domain"/>
    <property type="match status" value="1"/>
</dbReference>
<dbReference type="SUPFAM" id="SSF50022">
    <property type="entry name" value="ISP domain"/>
    <property type="match status" value="1"/>
</dbReference>
<name>A0A0W1R5L2_9EURY</name>
<evidence type="ECO:0000256" key="2">
    <source>
        <dbReference type="ARBA" id="ARBA00022723"/>
    </source>
</evidence>
<keyword evidence="8" id="KW-1185">Reference proteome</keyword>
<keyword evidence="2" id="KW-0479">Metal-binding</keyword>
<dbReference type="EMBL" id="LOPU01000030">
    <property type="protein sequence ID" value="KTG08540.1"/>
    <property type="molecule type" value="Genomic_DNA"/>
</dbReference>
<dbReference type="GO" id="GO:0046872">
    <property type="term" value="F:metal ion binding"/>
    <property type="evidence" value="ECO:0007669"/>
    <property type="project" value="UniProtKB-KW"/>
</dbReference>
<feature type="domain" description="Rieske" evidence="6">
    <location>
        <begin position="76"/>
        <end position="180"/>
    </location>
</feature>
<organism evidence="7 8">
    <name type="scientific">Haloprofundus marisrubri</name>
    <dbReference type="NCBI Taxonomy" id="1514971"/>
    <lineage>
        <taxon>Archaea</taxon>
        <taxon>Methanobacteriati</taxon>
        <taxon>Methanobacteriota</taxon>
        <taxon>Stenosarchaea group</taxon>
        <taxon>Halobacteria</taxon>
        <taxon>Halobacteriales</taxon>
        <taxon>Haloferacaceae</taxon>
        <taxon>Haloprofundus</taxon>
    </lineage>
</organism>
<dbReference type="PROSITE" id="PS51296">
    <property type="entry name" value="RIESKE"/>
    <property type="match status" value="1"/>
</dbReference>
<accession>A0A0W1R5L2</accession>
<evidence type="ECO:0000256" key="3">
    <source>
        <dbReference type="ARBA" id="ARBA00023004"/>
    </source>
</evidence>
<dbReference type="InterPro" id="IPR036922">
    <property type="entry name" value="Rieske_2Fe-2S_sf"/>
</dbReference>
<evidence type="ECO:0000256" key="1">
    <source>
        <dbReference type="ARBA" id="ARBA00022714"/>
    </source>
</evidence>
<dbReference type="STRING" id="1514971.AUR64_17845"/>
<dbReference type="PANTHER" id="PTHR40261:SF1">
    <property type="entry name" value="RIESKE DOMAIN-CONTAINING PROTEIN"/>
    <property type="match status" value="1"/>
</dbReference>
<dbReference type="PANTHER" id="PTHR40261">
    <property type="match status" value="1"/>
</dbReference>
<evidence type="ECO:0000259" key="6">
    <source>
        <dbReference type="PROSITE" id="PS51296"/>
    </source>
</evidence>
<dbReference type="AlphaFoldDB" id="A0A0W1R5L2"/>
<evidence type="ECO:0000313" key="8">
    <source>
        <dbReference type="Proteomes" id="UP000054387"/>
    </source>
</evidence>
<gene>
    <name evidence="7" type="ORF">AUR64_17845</name>
</gene>
<protein>
    <submittedName>
        <fullName evidence="7">(2Fe-2S)-binding protein</fullName>
    </submittedName>
</protein>
<dbReference type="GO" id="GO:0051537">
    <property type="term" value="F:2 iron, 2 sulfur cluster binding"/>
    <property type="evidence" value="ECO:0007669"/>
    <property type="project" value="UniProtKB-KW"/>
</dbReference>
<keyword evidence="4" id="KW-0411">Iron-sulfur</keyword>
<dbReference type="InterPro" id="IPR017941">
    <property type="entry name" value="Rieske_2Fe-2S"/>
</dbReference>
<keyword evidence="3" id="KW-0408">Iron</keyword>
<reference evidence="7 8" key="1">
    <citation type="submission" date="2015-12" db="EMBL/GenBank/DDBJ databases">
        <title>Haloprofundus marisrubri gen. nov., sp. nov., an extremely halophilic archaeon isolated from the Discovery deep brine-seawater interface in the Red Sea.</title>
        <authorList>
            <person name="Zhang G."/>
            <person name="Stingl U."/>
            <person name="Rashid M."/>
        </authorList>
    </citation>
    <scope>NUCLEOTIDE SEQUENCE [LARGE SCALE GENOMIC DNA]</scope>
    <source>
        <strain evidence="7 8">SB9</strain>
    </source>
</reference>
<evidence type="ECO:0000313" key="7">
    <source>
        <dbReference type="EMBL" id="KTG08540.1"/>
    </source>
</evidence>
<dbReference type="Proteomes" id="UP000054387">
    <property type="component" value="Unassembled WGS sequence"/>
</dbReference>